<dbReference type="AlphaFoldDB" id="A0A4U6X9Q6"/>
<dbReference type="Proteomes" id="UP000310108">
    <property type="component" value="Unassembled WGS sequence"/>
</dbReference>
<reference evidence="1 2" key="1">
    <citation type="journal article" date="2019" name="PLoS ONE">
        <title>Comparative genome analysis indicates high evolutionary potential of pathogenicity genes in Colletotrichum tanaceti.</title>
        <authorList>
            <person name="Lelwala R.V."/>
            <person name="Korhonen P.K."/>
            <person name="Young N.D."/>
            <person name="Scott J.B."/>
            <person name="Ades P.A."/>
            <person name="Gasser R.B."/>
            <person name="Taylor P.W.J."/>
        </authorList>
    </citation>
    <scope>NUCLEOTIDE SEQUENCE [LARGE SCALE GENOMIC DNA]</scope>
    <source>
        <strain evidence="1">BRIP57314</strain>
    </source>
</reference>
<name>A0A4U6X9Q6_9PEZI</name>
<evidence type="ECO:0000313" key="1">
    <source>
        <dbReference type="EMBL" id="TKW51913.1"/>
    </source>
</evidence>
<proteinExistence type="predicted"/>
<organism evidence="1 2">
    <name type="scientific">Colletotrichum tanaceti</name>
    <dbReference type="NCBI Taxonomy" id="1306861"/>
    <lineage>
        <taxon>Eukaryota</taxon>
        <taxon>Fungi</taxon>
        <taxon>Dikarya</taxon>
        <taxon>Ascomycota</taxon>
        <taxon>Pezizomycotina</taxon>
        <taxon>Sordariomycetes</taxon>
        <taxon>Hypocreomycetidae</taxon>
        <taxon>Glomerellales</taxon>
        <taxon>Glomerellaceae</taxon>
        <taxon>Colletotrichum</taxon>
        <taxon>Colletotrichum destructivum species complex</taxon>
    </lineage>
</organism>
<gene>
    <name evidence="1" type="ORF">CTA1_2954</name>
</gene>
<keyword evidence="2" id="KW-1185">Reference proteome</keyword>
<accession>A0A4U6X9Q6</accession>
<comment type="caution">
    <text evidence="1">The sequence shown here is derived from an EMBL/GenBank/DDBJ whole genome shotgun (WGS) entry which is preliminary data.</text>
</comment>
<protein>
    <submittedName>
        <fullName evidence="1">Uncharacterized protein</fullName>
    </submittedName>
</protein>
<evidence type="ECO:0000313" key="2">
    <source>
        <dbReference type="Proteomes" id="UP000310108"/>
    </source>
</evidence>
<dbReference type="EMBL" id="PJEX01000274">
    <property type="protein sequence ID" value="TKW51913.1"/>
    <property type="molecule type" value="Genomic_DNA"/>
</dbReference>
<sequence length="120" mass="13611">MRAKPISKRSQNNKPKRNGCFAFMPYRARVKKGISLFLHLGKRIPEKENRFCLSCHSGGLRALRNMSEGQAVPGGVLTCWSSEVLLASETYNRCCTMWWDLVAVTSSVLEVFPYRVITLN</sequence>